<dbReference type="GO" id="GO:0006265">
    <property type="term" value="P:DNA topological change"/>
    <property type="evidence" value="ECO:0007669"/>
    <property type="project" value="InterPro"/>
</dbReference>
<dbReference type="Gene3D" id="3.40.50.2020">
    <property type="match status" value="1"/>
</dbReference>
<dbReference type="InterPro" id="IPR000836">
    <property type="entry name" value="PRTase_dom"/>
</dbReference>
<keyword evidence="8" id="KW-1185">Reference proteome</keyword>
<comment type="pathway">
    <text evidence="2">Organic acid metabolism; glycolate biosynthesis; glycolate from 2-phosphoglycolate: step 1/1.</text>
</comment>
<dbReference type="Gene3D" id="3.40.50.1000">
    <property type="entry name" value="HAD superfamily/HAD-like"/>
    <property type="match status" value="1"/>
</dbReference>
<comment type="similarity">
    <text evidence="3">Belongs to the HAD-like hydrolase superfamily. CbbY/CbbZ/Gph/YieH family.</text>
</comment>
<dbReference type="InterPro" id="IPR036412">
    <property type="entry name" value="HAD-like_sf"/>
</dbReference>
<dbReference type="HOGENOM" id="CLU_568189_0_0_6"/>
<dbReference type="GO" id="GO:0003916">
    <property type="term" value="F:DNA topoisomerase activity"/>
    <property type="evidence" value="ECO:0007669"/>
    <property type="project" value="InterPro"/>
</dbReference>
<evidence type="ECO:0000256" key="5">
    <source>
        <dbReference type="ARBA" id="ARBA00022723"/>
    </source>
</evidence>
<name>H2IRH2_RAHAC</name>
<evidence type="ECO:0000256" key="4">
    <source>
        <dbReference type="ARBA" id="ARBA00013078"/>
    </source>
</evidence>
<dbReference type="InterPro" id="IPR013498">
    <property type="entry name" value="Topo_IA_Znf"/>
</dbReference>
<dbReference type="SUPFAM" id="SSF53271">
    <property type="entry name" value="PRTase-like"/>
    <property type="match status" value="1"/>
</dbReference>
<dbReference type="PATRIC" id="fig|745277.3.peg.1466"/>
<sequence>MTDQVDAILFDLDNTLINTQALKNYRENSLRGDFTQGLLDLTKIYPKTRSILDSLAQRNIPLGVVTNSPKRYALKLLEHYDLTNYFKVIITYDDVKNGGAKPSPIGINLALAQLGLSSKNNILFIGDEENDVNASYAAGVKPIAPAWASKEFIGQVPAAMLSTSLLLSEIQKFSNINLIADRCANENSFEIEKKQLYFIPMTIDGQIGAIKKDDIDIICLGRYFSQGSELTARIHDMHPLSKEIYKKELSNTYVIPEYWVRLLNHFVEKTPAYIFNNTSDFHIVTVIPSKKSKNPRLENMLNRISRISKSTAKFIPDLFEFQENAKSLKTLGRKENRQHEIGQNLRIKDKYSTLIGNAKILIIDDVVTTGATFEGAFNLLSSYRPERILGICLAKTVSVSAELKFCPDCGRRMKLRTNHKDDTHFWGCTGFHETPQCKHTENMRIKECPSCGGNMYQKRNKKGELFLTCEEYYTVRNCRYTEDIL</sequence>
<dbReference type="EMBL" id="CP003244">
    <property type="protein sequence ID" value="AEX51408.1"/>
    <property type="molecule type" value="Genomic_DNA"/>
</dbReference>
<dbReference type="PANTHER" id="PTHR43434">
    <property type="entry name" value="PHOSPHOGLYCOLATE PHOSPHATASE"/>
    <property type="match status" value="1"/>
</dbReference>
<proteinExistence type="inferred from homology"/>
<evidence type="ECO:0000259" key="6">
    <source>
        <dbReference type="Pfam" id="PF01396"/>
    </source>
</evidence>
<dbReference type="AlphaFoldDB" id="H2IRH2"/>
<dbReference type="EC" id="3.1.3.18" evidence="4"/>
<evidence type="ECO:0000256" key="1">
    <source>
        <dbReference type="ARBA" id="ARBA00000830"/>
    </source>
</evidence>
<protein>
    <recommendedName>
        <fullName evidence="4">phosphoglycolate phosphatase</fullName>
        <ecNumber evidence="4">3.1.3.18</ecNumber>
    </recommendedName>
</protein>
<keyword evidence="5" id="KW-0479">Metal-binding</keyword>
<dbReference type="GO" id="GO:0005694">
    <property type="term" value="C:chromosome"/>
    <property type="evidence" value="ECO:0007669"/>
    <property type="project" value="InterPro"/>
</dbReference>
<dbReference type="GO" id="GO:0008967">
    <property type="term" value="F:phosphoglycolate phosphatase activity"/>
    <property type="evidence" value="ECO:0007669"/>
    <property type="project" value="UniProtKB-EC"/>
</dbReference>
<reference evidence="8" key="2">
    <citation type="submission" date="2012-01" db="EMBL/GenBank/DDBJ databases">
        <title>Complete sequence of chromosome of Rahnella aquatilis CIP 78.65.</title>
        <authorList>
            <person name="Lucas S."/>
            <person name="Han J."/>
            <person name="Lapidus A."/>
            <person name="Cheng J.-F."/>
            <person name="Goodwin L."/>
            <person name="Pitluck S."/>
            <person name="Peters L."/>
            <person name="Ovchinnikova G."/>
            <person name="Held B."/>
            <person name="Detter J.C."/>
            <person name="Han C."/>
            <person name="Tapia R."/>
            <person name="Land M."/>
            <person name="Hauser L."/>
            <person name="Kyrpides N."/>
            <person name="Ivanova N."/>
            <person name="Pagani I."/>
            <person name="Sobecky P."/>
            <person name="Martinez R."/>
            <person name="Woyke T."/>
        </authorList>
    </citation>
    <scope>NUCLEOTIDE SEQUENCE [LARGE SCALE GENOMIC DNA]</scope>
    <source>
        <strain evidence="8">ATCC 33071 / DSM 4594 / JCM 1683 / NBRC 105701 / NCIMB 13365 / CIP 78.65</strain>
    </source>
</reference>
<dbReference type="RefSeq" id="WP_015696628.1">
    <property type="nucleotide sequence ID" value="NC_016818.1"/>
</dbReference>
<dbReference type="GO" id="GO:0003677">
    <property type="term" value="F:DNA binding"/>
    <property type="evidence" value="ECO:0007669"/>
    <property type="project" value="InterPro"/>
</dbReference>
<dbReference type="InterPro" id="IPR006439">
    <property type="entry name" value="HAD-SF_hydro_IA"/>
</dbReference>
<comment type="catalytic activity">
    <reaction evidence="1">
        <text>2-phosphoglycolate + H2O = glycolate + phosphate</text>
        <dbReference type="Rhea" id="RHEA:14369"/>
        <dbReference type="ChEBI" id="CHEBI:15377"/>
        <dbReference type="ChEBI" id="CHEBI:29805"/>
        <dbReference type="ChEBI" id="CHEBI:43474"/>
        <dbReference type="ChEBI" id="CHEBI:58033"/>
        <dbReference type="EC" id="3.1.3.18"/>
    </reaction>
</comment>
<evidence type="ECO:0000256" key="2">
    <source>
        <dbReference type="ARBA" id="ARBA00004818"/>
    </source>
</evidence>
<dbReference type="STRING" id="745277.Rahaq2_1529"/>
<organism evidence="7 8">
    <name type="scientific">Rahnella aquatilis (strain ATCC 33071 / DSM 4594 / JCM 1683 / NBRC 105701 / NCIMB 13365 / CIP 78.65)</name>
    <dbReference type="NCBI Taxonomy" id="745277"/>
    <lineage>
        <taxon>Bacteria</taxon>
        <taxon>Pseudomonadati</taxon>
        <taxon>Pseudomonadota</taxon>
        <taxon>Gammaproteobacteria</taxon>
        <taxon>Enterobacterales</taxon>
        <taxon>Yersiniaceae</taxon>
        <taxon>Rahnella</taxon>
    </lineage>
</organism>
<evidence type="ECO:0000313" key="7">
    <source>
        <dbReference type="EMBL" id="AEX51408.1"/>
    </source>
</evidence>
<dbReference type="InterPro" id="IPR050155">
    <property type="entry name" value="HAD-like_hydrolase_sf"/>
</dbReference>
<dbReference type="OrthoDB" id="148966at2"/>
<feature type="domain" description="DNA topoisomerase type IA zn finger" evidence="6">
    <location>
        <begin position="446"/>
        <end position="482"/>
    </location>
</feature>
<dbReference type="Pfam" id="PF13419">
    <property type="entry name" value="HAD_2"/>
    <property type="match status" value="1"/>
</dbReference>
<accession>H2IRH2</accession>
<dbReference type="InterPro" id="IPR029057">
    <property type="entry name" value="PRTase-like"/>
</dbReference>
<dbReference type="GO" id="GO:0046872">
    <property type="term" value="F:metal ion binding"/>
    <property type="evidence" value="ECO:0007669"/>
    <property type="project" value="UniProtKB-KW"/>
</dbReference>
<dbReference type="NCBIfam" id="TIGR01549">
    <property type="entry name" value="HAD-SF-IA-v1"/>
    <property type="match status" value="1"/>
</dbReference>
<dbReference type="KEGG" id="raq:Rahaq2_1529"/>
<dbReference type="InterPro" id="IPR041492">
    <property type="entry name" value="HAD_2"/>
</dbReference>
<dbReference type="eggNOG" id="COG0551">
    <property type="taxonomic scope" value="Bacteria"/>
</dbReference>
<evidence type="ECO:0000313" key="8">
    <source>
        <dbReference type="Proteomes" id="UP000009010"/>
    </source>
</evidence>
<feature type="domain" description="DNA topoisomerase type IA zn finger" evidence="6">
    <location>
        <begin position="406"/>
        <end position="442"/>
    </location>
</feature>
<dbReference type="CDD" id="cd06223">
    <property type="entry name" value="PRTases_typeI"/>
    <property type="match status" value="1"/>
</dbReference>
<dbReference type="Proteomes" id="UP000009010">
    <property type="component" value="Chromosome"/>
</dbReference>
<dbReference type="eggNOG" id="COG0546">
    <property type="taxonomic scope" value="Bacteria"/>
</dbReference>
<dbReference type="Pfam" id="PF01396">
    <property type="entry name" value="Zn_ribbon_Top1"/>
    <property type="match status" value="2"/>
</dbReference>
<reference evidence="7 8" key="1">
    <citation type="journal article" date="2012" name="J. Bacteriol.">
        <title>Complete Genome Sequence of Rahnella aquatilis CIP 78.65.</title>
        <authorList>
            <person name="Martinez R.J."/>
            <person name="Bruce D."/>
            <person name="Detter C."/>
            <person name="Goodwin L.A."/>
            <person name="Han J."/>
            <person name="Han C.S."/>
            <person name="Held B."/>
            <person name="Land M.L."/>
            <person name="Mikhailova N."/>
            <person name="Nolan M."/>
            <person name="Pennacchio L."/>
            <person name="Pitluck S."/>
            <person name="Tapia R."/>
            <person name="Woyke T."/>
            <person name="Sobecky P.A."/>
        </authorList>
    </citation>
    <scope>NUCLEOTIDE SEQUENCE [LARGE SCALE GENOMIC DNA]</scope>
    <source>
        <strain evidence="8">ATCC 33071 / DSM 4594 / JCM 1683 / NBRC 105701 / NCIMB 13365 / CIP 78.65</strain>
    </source>
</reference>
<dbReference type="InterPro" id="IPR023214">
    <property type="entry name" value="HAD_sf"/>
</dbReference>
<dbReference type="GO" id="GO:0006281">
    <property type="term" value="P:DNA repair"/>
    <property type="evidence" value="ECO:0007669"/>
    <property type="project" value="TreeGrafter"/>
</dbReference>
<dbReference type="Gene3D" id="3.30.65.10">
    <property type="entry name" value="Bacterial Topoisomerase I, domain 1"/>
    <property type="match status" value="1"/>
</dbReference>
<evidence type="ECO:0000256" key="3">
    <source>
        <dbReference type="ARBA" id="ARBA00006171"/>
    </source>
</evidence>
<gene>
    <name evidence="7" type="ordered locus">Rahaq2_1529</name>
</gene>
<dbReference type="PANTHER" id="PTHR43434:SF1">
    <property type="entry name" value="PHOSPHOGLYCOLATE PHOSPHATASE"/>
    <property type="match status" value="1"/>
</dbReference>
<dbReference type="SUPFAM" id="SSF56784">
    <property type="entry name" value="HAD-like"/>
    <property type="match status" value="1"/>
</dbReference>